<proteinExistence type="inferred from homology"/>
<dbReference type="GO" id="GO:0009873">
    <property type="term" value="P:ethylene-activated signaling pathway"/>
    <property type="evidence" value="ECO:0007669"/>
    <property type="project" value="UniProtKB-KW"/>
</dbReference>
<evidence type="ECO:0000256" key="7">
    <source>
        <dbReference type="ARBA" id="ARBA00023242"/>
    </source>
</evidence>
<evidence type="ECO:0000313" key="11">
    <source>
        <dbReference type="EMBL" id="EOA14050.1"/>
    </source>
</evidence>
<dbReference type="InterPro" id="IPR036955">
    <property type="entry name" value="AP2/ERF_dom_sf"/>
</dbReference>
<evidence type="ECO:0000313" key="12">
    <source>
        <dbReference type="Proteomes" id="UP000029121"/>
    </source>
</evidence>
<dbReference type="AlphaFoldDB" id="R0GNY4"/>
<dbReference type="PRINTS" id="PR00367">
    <property type="entry name" value="ETHRSPELEMNT"/>
</dbReference>
<dbReference type="GO" id="GO:0003677">
    <property type="term" value="F:DNA binding"/>
    <property type="evidence" value="ECO:0007669"/>
    <property type="project" value="UniProtKB-KW"/>
</dbReference>
<reference evidence="12" key="1">
    <citation type="journal article" date="2013" name="Nat. Genet.">
        <title>The Capsella rubella genome and the genomic consequences of rapid mating system evolution.</title>
        <authorList>
            <person name="Slotte T."/>
            <person name="Hazzouri K.M."/>
            <person name="Agren J.A."/>
            <person name="Koenig D."/>
            <person name="Maumus F."/>
            <person name="Guo Y.L."/>
            <person name="Steige K."/>
            <person name="Platts A.E."/>
            <person name="Escobar J.S."/>
            <person name="Newman L.K."/>
            <person name="Wang W."/>
            <person name="Mandakova T."/>
            <person name="Vello E."/>
            <person name="Smith L.M."/>
            <person name="Henz S.R."/>
            <person name="Steffen J."/>
            <person name="Takuno S."/>
            <person name="Brandvain Y."/>
            <person name="Coop G."/>
            <person name="Andolfatto P."/>
            <person name="Hu T.T."/>
            <person name="Blanchette M."/>
            <person name="Clark R.M."/>
            <person name="Quesneville H."/>
            <person name="Nordborg M."/>
            <person name="Gaut B.S."/>
            <person name="Lysak M.A."/>
            <person name="Jenkins J."/>
            <person name="Grimwood J."/>
            <person name="Chapman J."/>
            <person name="Prochnik S."/>
            <person name="Shu S."/>
            <person name="Rokhsar D."/>
            <person name="Schmutz J."/>
            <person name="Weigel D."/>
            <person name="Wright S.I."/>
        </authorList>
    </citation>
    <scope>NUCLEOTIDE SEQUENCE [LARGE SCALE GENOMIC DNA]</scope>
    <source>
        <strain evidence="12">cv. Monte Gargano</strain>
    </source>
</reference>
<evidence type="ECO:0000259" key="10">
    <source>
        <dbReference type="PROSITE" id="PS51032"/>
    </source>
</evidence>
<dbReference type="Pfam" id="PF00847">
    <property type="entry name" value="AP2"/>
    <property type="match status" value="1"/>
</dbReference>
<keyword evidence="4" id="KW-0238">DNA-binding</keyword>
<feature type="domain" description="AP2/ERF" evidence="10">
    <location>
        <begin position="129"/>
        <end position="186"/>
    </location>
</feature>
<dbReference type="PANTHER" id="PTHR31194:SF222">
    <property type="entry name" value="ETHYLENE-RESPONSIVE TRANSCRIPTION FACTOR ERF120-RELATED"/>
    <property type="match status" value="1"/>
</dbReference>
<keyword evidence="12" id="KW-1185">Reference proteome</keyword>
<evidence type="ECO:0000256" key="2">
    <source>
        <dbReference type="ARBA" id="ARBA00022745"/>
    </source>
</evidence>
<keyword evidence="2" id="KW-0936">Ethylene signaling pathway</keyword>
<sequence length="192" mass="21334">QLVRPLCIQNLTPTSVSFAEVFAVEMNYLQFDHTKNEYSENIPSDDQTESLTHPRPSSSSYLTRDQEHGIMVTALRQVISNSGSDTSSNCIAGETLLSPDAGPCPLCGVTGCYGCAFRQGREEIKKEKKHKGVRKKPSGKWSAEIWDPSLRVRRWLGTFSTAEMAAQAYEEAAAGLVGRRLARRGERRSRKP</sequence>
<keyword evidence="3" id="KW-0805">Transcription regulation</keyword>
<dbReference type="GO" id="GO:0003700">
    <property type="term" value="F:DNA-binding transcription factor activity"/>
    <property type="evidence" value="ECO:0007669"/>
    <property type="project" value="InterPro"/>
</dbReference>
<feature type="non-terminal residue" evidence="11">
    <location>
        <position position="1"/>
    </location>
</feature>
<dbReference type="GO" id="GO:0005634">
    <property type="term" value="C:nucleus"/>
    <property type="evidence" value="ECO:0007669"/>
    <property type="project" value="UniProtKB-SubCell"/>
</dbReference>
<dbReference type="PANTHER" id="PTHR31194">
    <property type="entry name" value="SHN SHINE , DNA BINDING / TRANSCRIPTION FACTOR"/>
    <property type="match status" value="1"/>
</dbReference>
<dbReference type="Proteomes" id="UP000029121">
    <property type="component" value="Unassembled WGS sequence"/>
</dbReference>
<evidence type="ECO:0000256" key="4">
    <source>
        <dbReference type="ARBA" id="ARBA00023125"/>
    </source>
</evidence>
<dbReference type="Gene3D" id="3.30.730.10">
    <property type="entry name" value="AP2/ERF domain"/>
    <property type="match status" value="1"/>
</dbReference>
<keyword evidence="6" id="KW-0804">Transcription</keyword>
<comment type="subcellular location">
    <subcellularLocation>
        <location evidence="1">Nucleus</location>
    </subcellularLocation>
</comment>
<dbReference type="SUPFAM" id="SSF54171">
    <property type="entry name" value="DNA-binding domain"/>
    <property type="match status" value="1"/>
</dbReference>
<evidence type="ECO:0000256" key="8">
    <source>
        <dbReference type="ARBA" id="ARBA00024343"/>
    </source>
</evidence>
<evidence type="ECO:0000256" key="9">
    <source>
        <dbReference type="SAM" id="MobiDB-lite"/>
    </source>
</evidence>
<dbReference type="InterPro" id="IPR016177">
    <property type="entry name" value="DNA-bd_dom_sf"/>
</dbReference>
<comment type="similarity">
    <text evidence="8">Belongs to the AP2/ERF transcription factor family. ERF subfamily.</text>
</comment>
<dbReference type="OrthoDB" id="1101383at2759"/>
<evidence type="ECO:0000256" key="5">
    <source>
        <dbReference type="ARBA" id="ARBA00023159"/>
    </source>
</evidence>
<dbReference type="InterPro" id="IPR050913">
    <property type="entry name" value="AP2/ERF_ERF"/>
</dbReference>
<organism evidence="11 12">
    <name type="scientific">Capsella rubella</name>
    <dbReference type="NCBI Taxonomy" id="81985"/>
    <lineage>
        <taxon>Eukaryota</taxon>
        <taxon>Viridiplantae</taxon>
        <taxon>Streptophyta</taxon>
        <taxon>Embryophyta</taxon>
        <taxon>Tracheophyta</taxon>
        <taxon>Spermatophyta</taxon>
        <taxon>Magnoliopsida</taxon>
        <taxon>eudicotyledons</taxon>
        <taxon>Gunneridae</taxon>
        <taxon>Pentapetalae</taxon>
        <taxon>rosids</taxon>
        <taxon>malvids</taxon>
        <taxon>Brassicales</taxon>
        <taxon>Brassicaceae</taxon>
        <taxon>Camelineae</taxon>
        <taxon>Capsella</taxon>
    </lineage>
</organism>
<keyword evidence="7" id="KW-0539">Nucleus</keyword>
<accession>R0GNY4</accession>
<keyword evidence="5" id="KW-0010">Activator</keyword>
<evidence type="ECO:0000256" key="6">
    <source>
        <dbReference type="ARBA" id="ARBA00023163"/>
    </source>
</evidence>
<dbReference type="EMBL" id="KB870812">
    <property type="protein sequence ID" value="EOA14050.1"/>
    <property type="molecule type" value="Genomic_DNA"/>
</dbReference>
<dbReference type="CDD" id="cd00018">
    <property type="entry name" value="AP2"/>
    <property type="match status" value="1"/>
</dbReference>
<feature type="region of interest" description="Disordered" evidence="9">
    <location>
        <begin position="38"/>
        <end position="63"/>
    </location>
</feature>
<gene>
    <name evidence="11" type="ORF">CARUB_v10027186mg</name>
</gene>
<evidence type="ECO:0000256" key="1">
    <source>
        <dbReference type="ARBA" id="ARBA00004123"/>
    </source>
</evidence>
<dbReference type="STRING" id="81985.R0GNY4"/>
<evidence type="ECO:0000256" key="3">
    <source>
        <dbReference type="ARBA" id="ARBA00023015"/>
    </source>
</evidence>
<dbReference type="SMART" id="SM00380">
    <property type="entry name" value="AP2"/>
    <property type="match status" value="1"/>
</dbReference>
<dbReference type="PROSITE" id="PS51032">
    <property type="entry name" value="AP2_ERF"/>
    <property type="match status" value="1"/>
</dbReference>
<dbReference type="InterPro" id="IPR001471">
    <property type="entry name" value="AP2/ERF_dom"/>
</dbReference>
<feature type="compositionally biased region" description="Polar residues" evidence="9">
    <location>
        <begin position="39"/>
        <end position="63"/>
    </location>
</feature>
<dbReference type="KEGG" id="crb:17874677"/>
<name>R0GNY4_9BRAS</name>
<protein>
    <recommendedName>
        <fullName evidence="10">AP2/ERF domain-containing protein</fullName>
    </recommendedName>
</protein>